<dbReference type="Proteomes" id="UP000184330">
    <property type="component" value="Unassembled WGS sequence"/>
</dbReference>
<organism evidence="2 3">
    <name type="scientific">Phialocephala subalpina</name>
    <dbReference type="NCBI Taxonomy" id="576137"/>
    <lineage>
        <taxon>Eukaryota</taxon>
        <taxon>Fungi</taxon>
        <taxon>Dikarya</taxon>
        <taxon>Ascomycota</taxon>
        <taxon>Pezizomycotina</taxon>
        <taxon>Leotiomycetes</taxon>
        <taxon>Helotiales</taxon>
        <taxon>Mollisiaceae</taxon>
        <taxon>Phialocephala</taxon>
        <taxon>Phialocephala fortinii species complex</taxon>
    </lineage>
</organism>
<dbReference type="OrthoDB" id="3577073at2759"/>
<dbReference type="AlphaFoldDB" id="A0A1L7XIN1"/>
<name>A0A1L7XIN1_9HELO</name>
<feature type="compositionally biased region" description="Polar residues" evidence="1">
    <location>
        <begin position="379"/>
        <end position="395"/>
    </location>
</feature>
<keyword evidence="3" id="KW-1185">Reference proteome</keyword>
<protein>
    <submittedName>
        <fullName evidence="2">Uncharacterized protein</fullName>
    </submittedName>
</protein>
<evidence type="ECO:0000313" key="2">
    <source>
        <dbReference type="EMBL" id="CZR64878.1"/>
    </source>
</evidence>
<reference evidence="2 3" key="1">
    <citation type="submission" date="2016-03" db="EMBL/GenBank/DDBJ databases">
        <authorList>
            <person name="Ploux O."/>
        </authorList>
    </citation>
    <scope>NUCLEOTIDE SEQUENCE [LARGE SCALE GENOMIC DNA]</scope>
    <source>
        <strain evidence="2 3">UAMH 11012</strain>
    </source>
</reference>
<feature type="region of interest" description="Disordered" evidence="1">
    <location>
        <begin position="291"/>
        <end position="354"/>
    </location>
</feature>
<sequence length="567" mass="62842">MEARKRQSSEQRSRAPLKPSAFRGRHKWRYFQPDAAQDLNDIPASSQWALYLVPAEGAALPFTSGVYGLEKRTKVWLPIPNSEKKKLYYRVALERTYAEWLLAHGYGIQPDLNPVEPQAVEVHGISIAKAKAVTETATYATLSGQPGLRSCYRPAAPEPLSVPIKWAILCSDALDPPPSRAKIAKYLIFISLTWREDNKDTVDELLQKNVHQYLQAFQDIADHLTKRYPLQLIASRSFRNCGQLLDISILRSLIGVAGGRHDPEQCLRRRCTASESNMRELRSRCIEVPLTTNNRQSGRESTHIEQIPDPTATPTPEQVTAPASDPTTAVQDSALDTNSATGNAAPAHASHQMGGLEDTVRHLTASSVSDGGISDNHGAGSNQVTDSSSNPTVDTTPHGHSDADRVAPDTSASHVIGIADDDPNDSDMIVVDAAPEPDESIPSRNSIVPQHLNWIIDGADFLDEGKTLNDNIIDRPRQFHRGNPIRKRLEQRRAYHVGTMSKLLYNLVEQVNARQHAESLPEPASYDEFLSSELAATSVTRDVLHFLRGRVGEYRKELSRTRHQLKE</sequence>
<evidence type="ECO:0000313" key="3">
    <source>
        <dbReference type="Proteomes" id="UP000184330"/>
    </source>
</evidence>
<gene>
    <name evidence="2" type="ORF">PAC_14778</name>
</gene>
<feature type="compositionally biased region" description="Polar residues" evidence="1">
    <location>
        <begin position="325"/>
        <end position="342"/>
    </location>
</feature>
<evidence type="ECO:0000256" key="1">
    <source>
        <dbReference type="SAM" id="MobiDB-lite"/>
    </source>
</evidence>
<accession>A0A1L7XIN1</accession>
<feature type="compositionally biased region" description="Basic and acidic residues" evidence="1">
    <location>
        <begin position="397"/>
        <end position="407"/>
    </location>
</feature>
<proteinExistence type="predicted"/>
<feature type="compositionally biased region" description="Basic and acidic residues" evidence="1">
    <location>
        <begin position="1"/>
        <end position="13"/>
    </location>
</feature>
<dbReference type="EMBL" id="FJOG01000028">
    <property type="protein sequence ID" value="CZR64878.1"/>
    <property type="molecule type" value="Genomic_DNA"/>
</dbReference>
<feature type="region of interest" description="Disordered" evidence="1">
    <location>
        <begin position="1"/>
        <end position="20"/>
    </location>
</feature>
<feature type="region of interest" description="Disordered" evidence="1">
    <location>
        <begin position="367"/>
        <end position="409"/>
    </location>
</feature>